<feature type="coiled-coil region" evidence="1">
    <location>
        <begin position="34"/>
        <end position="100"/>
    </location>
</feature>
<dbReference type="EMBL" id="CAJHNH020002396">
    <property type="protein sequence ID" value="CAG5126599.1"/>
    <property type="molecule type" value="Genomic_DNA"/>
</dbReference>
<feature type="non-terminal residue" evidence="3">
    <location>
        <position position="1"/>
    </location>
</feature>
<dbReference type="AlphaFoldDB" id="A0A8S3ZBK3"/>
<dbReference type="PANTHER" id="PTHR34479:SF1">
    <property type="entry name" value="COILED-COIL DOMAIN-CONTAINING PROTEIN 30"/>
    <property type="match status" value="1"/>
</dbReference>
<organism evidence="3 4">
    <name type="scientific">Candidula unifasciata</name>
    <dbReference type="NCBI Taxonomy" id="100452"/>
    <lineage>
        <taxon>Eukaryota</taxon>
        <taxon>Metazoa</taxon>
        <taxon>Spiralia</taxon>
        <taxon>Lophotrochozoa</taxon>
        <taxon>Mollusca</taxon>
        <taxon>Gastropoda</taxon>
        <taxon>Heterobranchia</taxon>
        <taxon>Euthyneura</taxon>
        <taxon>Panpulmonata</taxon>
        <taxon>Eupulmonata</taxon>
        <taxon>Stylommatophora</taxon>
        <taxon>Helicina</taxon>
        <taxon>Helicoidea</taxon>
        <taxon>Geomitridae</taxon>
        <taxon>Candidula</taxon>
    </lineage>
</organism>
<reference evidence="3" key="1">
    <citation type="submission" date="2021-04" db="EMBL/GenBank/DDBJ databases">
        <authorList>
            <consortium name="Molecular Ecology Group"/>
        </authorList>
    </citation>
    <scope>NUCLEOTIDE SEQUENCE</scope>
</reference>
<feature type="compositionally biased region" description="Acidic residues" evidence="2">
    <location>
        <begin position="268"/>
        <end position="277"/>
    </location>
</feature>
<protein>
    <submittedName>
        <fullName evidence="3">Uncharacterized protein</fullName>
    </submittedName>
</protein>
<dbReference type="Proteomes" id="UP000678393">
    <property type="component" value="Unassembled WGS sequence"/>
</dbReference>
<evidence type="ECO:0000256" key="2">
    <source>
        <dbReference type="SAM" id="MobiDB-lite"/>
    </source>
</evidence>
<feature type="region of interest" description="Disordered" evidence="2">
    <location>
        <begin position="236"/>
        <end position="277"/>
    </location>
</feature>
<keyword evidence="4" id="KW-1185">Reference proteome</keyword>
<evidence type="ECO:0000313" key="4">
    <source>
        <dbReference type="Proteomes" id="UP000678393"/>
    </source>
</evidence>
<dbReference type="InterPro" id="IPR052825">
    <property type="entry name" value="CCD-Prefoldin_beta-like"/>
</dbReference>
<dbReference type="PANTHER" id="PTHR34479">
    <property type="entry name" value="COILED-COIL DOMAIN-CONTAINING PROTEIN 30"/>
    <property type="match status" value="1"/>
</dbReference>
<evidence type="ECO:0000256" key="1">
    <source>
        <dbReference type="SAM" id="Coils"/>
    </source>
</evidence>
<sequence>AANVYSQISQRLVEDGLQPESSDVEKLLFLWKSYLHLEEELQEARSLQDKLKETQAEEMKEVENYVEHIRQLSDEREALIHELETENEALKLQVISLEHEGNAQAEITEMLTEQGLAEISHAMQSEQIAYLLMERARLLHEVEEHKNDICSDTANSGGHPSEEEFKSILEKERKEFEEELKQQRDSAKMISEQLKHEHEEEITALMDENSKLEEDLQKTEMMVSQLKAELSKYTEGESMAAHLNPSLKTNSEEERRKQLVHERNELDKEQEELEKDMEEIEKDRADFQVERKQFEQEKVVFELK</sequence>
<dbReference type="OrthoDB" id="10007527at2759"/>
<feature type="non-terminal residue" evidence="3">
    <location>
        <position position="304"/>
    </location>
</feature>
<proteinExistence type="predicted"/>
<accession>A0A8S3ZBK3</accession>
<evidence type="ECO:0000313" key="3">
    <source>
        <dbReference type="EMBL" id="CAG5126599.1"/>
    </source>
</evidence>
<keyword evidence="1" id="KW-0175">Coiled coil</keyword>
<gene>
    <name evidence="3" type="ORF">CUNI_LOCUS12157</name>
</gene>
<comment type="caution">
    <text evidence="3">The sequence shown here is derived from an EMBL/GenBank/DDBJ whole genome shotgun (WGS) entry which is preliminary data.</text>
</comment>
<feature type="compositionally biased region" description="Basic and acidic residues" evidence="2">
    <location>
        <begin position="250"/>
        <end position="267"/>
    </location>
</feature>
<name>A0A8S3ZBK3_9EUPU</name>